<evidence type="ECO:0000313" key="2">
    <source>
        <dbReference type="EMBL" id="KAG2330221.1"/>
    </source>
</evidence>
<name>A0A8X7WIQ4_BRACI</name>
<dbReference type="PANTHER" id="PTHR33784">
    <property type="entry name" value="OS05G0482100 PROTEIN"/>
    <property type="match status" value="1"/>
</dbReference>
<dbReference type="InterPro" id="IPR057136">
    <property type="entry name" value="At2g35280_TPR_dom"/>
</dbReference>
<protein>
    <recommendedName>
        <fullName evidence="1">At2g35280-like TPR domain-containing protein</fullName>
    </recommendedName>
</protein>
<dbReference type="Proteomes" id="UP000886595">
    <property type="component" value="Unassembled WGS sequence"/>
</dbReference>
<dbReference type="Pfam" id="PF23310">
    <property type="entry name" value="TPR_27"/>
    <property type="match status" value="1"/>
</dbReference>
<gene>
    <name evidence="2" type="ORF">Bca52824_001401</name>
</gene>
<feature type="domain" description="At2g35280-like TPR" evidence="1">
    <location>
        <begin position="45"/>
        <end position="116"/>
    </location>
</feature>
<evidence type="ECO:0000259" key="1">
    <source>
        <dbReference type="Pfam" id="PF23310"/>
    </source>
</evidence>
<evidence type="ECO:0000313" key="3">
    <source>
        <dbReference type="Proteomes" id="UP000886595"/>
    </source>
</evidence>
<dbReference type="OrthoDB" id="1865546at2759"/>
<dbReference type="PANTHER" id="PTHR33784:SF37">
    <property type="entry name" value="F-BOX DOMAIN-CONTAINING PROTEIN"/>
    <property type="match status" value="1"/>
</dbReference>
<organism evidence="2 3">
    <name type="scientific">Brassica carinata</name>
    <name type="common">Ethiopian mustard</name>
    <name type="synonym">Abyssinian cabbage</name>
    <dbReference type="NCBI Taxonomy" id="52824"/>
    <lineage>
        <taxon>Eukaryota</taxon>
        <taxon>Viridiplantae</taxon>
        <taxon>Streptophyta</taxon>
        <taxon>Embryophyta</taxon>
        <taxon>Tracheophyta</taxon>
        <taxon>Spermatophyta</taxon>
        <taxon>Magnoliopsida</taxon>
        <taxon>eudicotyledons</taxon>
        <taxon>Gunneridae</taxon>
        <taxon>Pentapetalae</taxon>
        <taxon>rosids</taxon>
        <taxon>malvids</taxon>
        <taxon>Brassicales</taxon>
        <taxon>Brassicaceae</taxon>
        <taxon>Brassiceae</taxon>
        <taxon>Brassica</taxon>
    </lineage>
</organism>
<accession>A0A8X7WIQ4</accession>
<comment type="caution">
    <text evidence="2">The sequence shown here is derived from an EMBL/GenBank/DDBJ whole genome shotgun (WGS) entry which is preliminary data.</text>
</comment>
<reference evidence="2 3" key="1">
    <citation type="submission" date="2020-02" db="EMBL/GenBank/DDBJ databases">
        <authorList>
            <person name="Ma Q."/>
            <person name="Huang Y."/>
            <person name="Song X."/>
            <person name="Pei D."/>
        </authorList>
    </citation>
    <scope>NUCLEOTIDE SEQUENCE [LARGE SCALE GENOMIC DNA]</scope>
    <source>
        <strain evidence="2">Sxm20200214</strain>
        <tissue evidence="2">Leaf</tissue>
    </source>
</reference>
<dbReference type="AlphaFoldDB" id="A0A8X7WIQ4"/>
<dbReference type="EMBL" id="JAAMPC010000001">
    <property type="protein sequence ID" value="KAG2330221.1"/>
    <property type="molecule type" value="Genomic_DNA"/>
</dbReference>
<sequence length="182" mass="20871">MSNFNLASLPSSLLHKILSKVATCHLRDFGKEYFYRSTDLLNLNDWIDEANAVRTFRLRCYQAGNLEAIYMRGMYEFFVLHLLDEGREKIHLAGERGLMLAKYVDGMLNLAFSVDDRGFVHNYPNFSREFLDRMNYMITTSVCSGYWGYEKPESPLMDLEHGGHAIVVSGNVQLGTSAMKFT</sequence>
<keyword evidence="3" id="KW-1185">Reference proteome</keyword>
<dbReference type="InterPro" id="IPR040338">
    <property type="entry name" value="At1g67623-like"/>
</dbReference>
<proteinExistence type="predicted"/>